<gene>
    <name evidence="2" type="ORF">ACFSX4_07645</name>
</gene>
<protein>
    <submittedName>
        <fullName evidence="2">YozE family protein</fullName>
    </submittedName>
</protein>
<feature type="domain" description="YozE SAM-like" evidence="1">
    <location>
        <begin position="2"/>
        <end position="64"/>
    </location>
</feature>
<organism evidence="2 3">
    <name type="scientific">Corticicoccus populi</name>
    <dbReference type="NCBI Taxonomy" id="1812821"/>
    <lineage>
        <taxon>Bacteria</taxon>
        <taxon>Bacillati</taxon>
        <taxon>Bacillota</taxon>
        <taxon>Bacilli</taxon>
        <taxon>Bacillales</taxon>
        <taxon>Staphylococcaceae</taxon>
        <taxon>Corticicoccus</taxon>
    </lineage>
</organism>
<dbReference type="InterPro" id="IPR023089">
    <property type="entry name" value="YozE_SAM-like"/>
</dbReference>
<proteinExistence type="predicted"/>
<evidence type="ECO:0000259" key="1">
    <source>
        <dbReference type="Pfam" id="PF06855"/>
    </source>
</evidence>
<evidence type="ECO:0000313" key="2">
    <source>
        <dbReference type="EMBL" id="MFD2830343.1"/>
    </source>
</evidence>
<dbReference type="EMBL" id="JBHUOQ010000001">
    <property type="protein sequence ID" value="MFD2830343.1"/>
    <property type="molecule type" value="Genomic_DNA"/>
</dbReference>
<sequence>MTFIQWLSQFEELDEPIGDLADDFRRCSDFHGLKEKTDIEFYLKRKGACVDAMRTFNEAWNLYKKEIIK</sequence>
<reference evidence="3" key="1">
    <citation type="journal article" date="2019" name="Int. J. Syst. Evol. Microbiol.">
        <title>The Global Catalogue of Microorganisms (GCM) 10K type strain sequencing project: providing services to taxonomists for standard genome sequencing and annotation.</title>
        <authorList>
            <consortium name="The Broad Institute Genomics Platform"/>
            <consortium name="The Broad Institute Genome Sequencing Center for Infectious Disease"/>
            <person name="Wu L."/>
            <person name="Ma J."/>
        </authorList>
    </citation>
    <scope>NUCLEOTIDE SEQUENCE [LARGE SCALE GENOMIC DNA]</scope>
    <source>
        <strain evidence="3">KCTC 33575</strain>
    </source>
</reference>
<comment type="caution">
    <text evidence="2">The sequence shown here is derived from an EMBL/GenBank/DDBJ whole genome shotgun (WGS) entry which is preliminary data.</text>
</comment>
<dbReference type="Proteomes" id="UP001597519">
    <property type="component" value="Unassembled WGS sequence"/>
</dbReference>
<dbReference type="SUPFAM" id="SSF140652">
    <property type="entry name" value="YozE-like"/>
    <property type="match status" value="1"/>
</dbReference>
<keyword evidence="3" id="KW-1185">Reference proteome</keyword>
<dbReference type="Gene3D" id="1.10.150.260">
    <property type="entry name" value="YozE SAM-like"/>
    <property type="match status" value="1"/>
</dbReference>
<name>A0ABW5WVQ0_9STAP</name>
<accession>A0ABW5WVQ0</accession>
<dbReference type="RefSeq" id="WP_377773183.1">
    <property type="nucleotide sequence ID" value="NZ_JBHUOQ010000001.1"/>
</dbReference>
<dbReference type="InterPro" id="IPR036806">
    <property type="entry name" value="YozE_SAM-like_sf"/>
</dbReference>
<dbReference type="Pfam" id="PF06855">
    <property type="entry name" value="YozE_SAM_like"/>
    <property type="match status" value="1"/>
</dbReference>
<evidence type="ECO:0000313" key="3">
    <source>
        <dbReference type="Proteomes" id="UP001597519"/>
    </source>
</evidence>